<dbReference type="CDD" id="cd07067">
    <property type="entry name" value="HP_PGM_like"/>
    <property type="match status" value="1"/>
</dbReference>
<protein>
    <submittedName>
        <fullName evidence="1">Histidine phosphatase family protein</fullName>
        <ecNumber evidence="1">3.1.3.-</ecNumber>
    </submittedName>
</protein>
<keyword evidence="2" id="KW-1185">Reference proteome</keyword>
<dbReference type="InterPro" id="IPR013078">
    <property type="entry name" value="His_Pase_superF_clade-1"/>
</dbReference>
<accession>A0ABV4BQN1</accession>
<dbReference type="SUPFAM" id="SSF53254">
    <property type="entry name" value="Phosphoglycerate mutase-like"/>
    <property type="match status" value="1"/>
</dbReference>
<reference evidence="1 2" key="1">
    <citation type="submission" date="2024-08" db="EMBL/GenBank/DDBJ databases">
        <title>Clostridium lapicellarii sp. nov., and Clostridium renhuaiense sp. nov., two species isolated from the mud in a fermentation cellar used for producing sauce-flavour Chinese liquors.</title>
        <authorList>
            <person name="Yang F."/>
            <person name="Wang H."/>
            <person name="Chen L.Q."/>
            <person name="Zhou N."/>
            <person name="Lu J.J."/>
            <person name="Pu X.X."/>
            <person name="Wan B."/>
            <person name="Wang L."/>
            <person name="Liu S.J."/>
        </authorList>
    </citation>
    <scope>NUCLEOTIDE SEQUENCE [LARGE SCALE GENOMIC DNA]</scope>
    <source>
        <strain evidence="1 2">MT-5</strain>
    </source>
</reference>
<sequence length="202" mass="23807">MSTYRKIYLVRHGKIDMGNEKCYIGNIDLPLCEEGILQCRKLKKFFSDVHIEKVYLSPLKRCVQTADIILKCKDVEKVLVEEFREIDMGEWDGKTFRYIKKFSPEEFRKRGENLDTFVPEGGESFRQLQERVMPQIMHIIKNSTGNIMVITHAGVNRVILGSILSIPLCDIFKIKQNYACINELYWDSERRIWVKEKFCLNM</sequence>
<dbReference type="Proteomes" id="UP001564657">
    <property type="component" value="Unassembled WGS sequence"/>
</dbReference>
<dbReference type="PIRSF" id="PIRSF000709">
    <property type="entry name" value="6PFK_2-Ptase"/>
    <property type="match status" value="1"/>
</dbReference>
<dbReference type="PANTHER" id="PTHR48100:SF10">
    <property type="entry name" value="2-CARBOXY-D-ARABINITOL-1-PHOSPHATASE-RELATED"/>
    <property type="match status" value="1"/>
</dbReference>
<evidence type="ECO:0000313" key="1">
    <source>
        <dbReference type="EMBL" id="MEY8001088.1"/>
    </source>
</evidence>
<dbReference type="SMART" id="SM00855">
    <property type="entry name" value="PGAM"/>
    <property type="match status" value="1"/>
</dbReference>
<dbReference type="EC" id="3.1.3.-" evidence="1"/>
<dbReference type="Gene3D" id="3.40.50.1240">
    <property type="entry name" value="Phosphoglycerate mutase-like"/>
    <property type="match status" value="1"/>
</dbReference>
<dbReference type="Pfam" id="PF00300">
    <property type="entry name" value="His_Phos_1"/>
    <property type="match status" value="1"/>
</dbReference>
<dbReference type="PANTHER" id="PTHR48100">
    <property type="entry name" value="BROAD-SPECIFICITY PHOSPHATASE YOR283W-RELATED"/>
    <property type="match status" value="1"/>
</dbReference>
<organism evidence="1 2">
    <name type="scientific">Clostridium moutaii</name>
    <dbReference type="NCBI Taxonomy" id="3240932"/>
    <lineage>
        <taxon>Bacteria</taxon>
        <taxon>Bacillati</taxon>
        <taxon>Bacillota</taxon>
        <taxon>Clostridia</taxon>
        <taxon>Eubacteriales</taxon>
        <taxon>Clostridiaceae</taxon>
        <taxon>Clostridium</taxon>
    </lineage>
</organism>
<name>A0ABV4BQN1_9CLOT</name>
<dbReference type="GO" id="GO:0016787">
    <property type="term" value="F:hydrolase activity"/>
    <property type="evidence" value="ECO:0007669"/>
    <property type="project" value="UniProtKB-KW"/>
</dbReference>
<dbReference type="EMBL" id="JBGEWD010000013">
    <property type="protein sequence ID" value="MEY8001088.1"/>
    <property type="molecule type" value="Genomic_DNA"/>
</dbReference>
<gene>
    <name evidence="1" type="ORF">AB8U03_12975</name>
</gene>
<comment type="caution">
    <text evidence="1">The sequence shown here is derived from an EMBL/GenBank/DDBJ whole genome shotgun (WGS) entry which is preliminary data.</text>
</comment>
<evidence type="ECO:0000313" key="2">
    <source>
        <dbReference type="Proteomes" id="UP001564657"/>
    </source>
</evidence>
<dbReference type="InterPro" id="IPR050275">
    <property type="entry name" value="PGM_Phosphatase"/>
</dbReference>
<proteinExistence type="predicted"/>
<dbReference type="InterPro" id="IPR029033">
    <property type="entry name" value="His_PPase_superfam"/>
</dbReference>
<keyword evidence="1" id="KW-0378">Hydrolase</keyword>